<accession>A0A6V8LSQ6</accession>
<evidence type="ECO:0000313" key="3">
    <source>
        <dbReference type="EMBL" id="GFK92647.1"/>
    </source>
</evidence>
<dbReference type="InterPro" id="IPR029756">
    <property type="entry name" value="MTH1187/YkoF-like"/>
</dbReference>
<comment type="caution">
    <text evidence="3">The sequence shown here is derived from an EMBL/GenBank/DDBJ whole genome shotgun (WGS) entry which is preliminary data.</text>
</comment>
<reference evidence="3 4" key="2">
    <citation type="submission" date="2020-05" db="EMBL/GenBank/DDBJ databases">
        <title>Draft genome sequence of Desulfovibrio sp. strainFSS-1.</title>
        <authorList>
            <person name="Shimoshige H."/>
            <person name="Kobayashi H."/>
            <person name="Maekawa T."/>
        </authorList>
    </citation>
    <scope>NUCLEOTIDE SEQUENCE [LARGE SCALE GENOMIC DNA]</scope>
    <source>
        <strain evidence="3 4">SIID29052-01</strain>
    </source>
</reference>
<dbReference type="GO" id="GO:0005829">
    <property type="term" value="C:cytosol"/>
    <property type="evidence" value="ECO:0007669"/>
    <property type="project" value="TreeGrafter"/>
</dbReference>
<dbReference type="RefSeq" id="WP_173080894.1">
    <property type="nucleotide sequence ID" value="NZ_BLTE01000001.1"/>
</dbReference>
<dbReference type="Proteomes" id="UP000494245">
    <property type="component" value="Unassembled WGS sequence"/>
</dbReference>
<evidence type="ECO:0000256" key="1">
    <source>
        <dbReference type="ARBA" id="ARBA00010272"/>
    </source>
</evidence>
<reference evidence="3 4" key="1">
    <citation type="submission" date="2020-04" db="EMBL/GenBank/DDBJ databases">
        <authorList>
            <consortium name="Desulfovibrio sp. FSS-1 genome sequencing consortium"/>
            <person name="Shimoshige H."/>
            <person name="Kobayashi H."/>
            <person name="Maekawa T."/>
        </authorList>
    </citation>
    <scope>NUCLEOTIDE SEQUENCE [LARGE SCALE GENOMIC DNA]</scope>
    <source>
        <strain evidence="3 4">SIID29052-01</strain>
    </source>
</reference>
<dbReference type="Gene3D" id="3.30.70.930">
    <property type="match status" value="1"/>
</dbReference>
<dbReference type="PANTHER" id="PTHR33777:SF1">
    <property type="entry name" value="UPF0045 PROTEIN ECM15"/>
    <property type="match status" value="1"/>
</dbReference>
<proteinExistence type="inferred from homology"/>
<dbReference type="AlphaFoldDB" id="A0A6V8LSQ6"/>
<dbReference type="InterPro" id="IPR002767">
    <property type="entry name" value="Thiamine_BP"/>
</dbReference>
<keyword evidence="4" id="KW-1185">Reference proteome</keyword>
<gene>
    <name evidence="3" type="ORF">NNJEOMEG_00472</name>
</gene>
<comment type="similarity">
    <text evidence="1">Belongs to the UPF0045 family.</text>
</comment>
<sequence length="93" mass="10555">MPCVMDFRMIPLDRNEAISQHIARLVEVVRASGLPYQTGPTVTVVEGSWQQLMELATRCFEENSKDSTHLLIELRIHWRKGRQGHLSGQDAPA</sequence>
<protein>
    <recommendedName>
        <fullName evidence="2">Thiamine-binding protein domain-containing protein</fullName>
    </recommendedName>
</protein>
<name>A0A6V8LSQ6_9BACT</name>
<organism evidence="3 4">
    <name type="scientific">Fundidesulfovibrio magnetotacticus</name>
    <dbReference type="NCBI Taxonomy" id="2730080"/>
    <lineage>
        <taxon>Bacteria</taxon>
        <taxon>Pseudomonadati</taxon>
        <taxon>Thermodesulfobacteriota</taxon>
        <taxon>Desulfovibrionia</taxon>
        <taxon>Desulfovibrionales</taxon>
        <taxon>Desulfovibrionaceae</taxon>
        <taxon>Fundidesulfovibrio</taxon>
    </lineage>
</organism>
<evidence type="ECO:0000259" key="2">
    <source>
        <dbReference type="Pfam" id="PF01910"/>
    </source>
</evidence>
<dbReference type="EMBL" id="BLTE01000001">
    <property type="protein sequence ID" value="GFK92647.1"/>
    <property type="molecule type" value="Genomic_DNA"/>
</dbReference>
<dbReference type="PANTHER" id="PTHR33777">
    <property type="entry name" value="UPF0045 PROTEIN ECM15"/>
    <property type="match status" value="1"/>
</dbReference>
<dbReference type="SUPFAM" id="SSF89957">
    <property type="entry name" value="MTH1187/YkoF-like"/>
    <property type="match status" value="1"/>
</dbReference>
<dbReference type="Pfam" id="PF01910">
    <property type="entry name" value="Thiamine_BP"/>
    <property type="match status" value="1"/>
</dbReference>
<feature type="domain" description="Thiamine-binding protein" evidence="2">
    <location>
        <begin position="5"/>
        <end position="87"/>
    </location>
</feature>
<dbReference type="InterPro" id="IPR051614">
    <property type="entry name" value="UPF0045_domain"/>
</dbReference>
<evidence type="ECO:0000313" key="4">
    <source>
        <dbReference type="Proteomes" id="UP000494245"/>
    </source>
</evidence>